<protein>
    <submittedName>
        <fullName evidence="2">Uncharacterized protein</fullName>
    </submittedName>
</protein>
<name>A0A316AFI4_9BACT</name>
<gene>
    <name evidence="2" type="ORF">CLV98_112113</name>
</gene>
<dbReference type="RefSeq" id="WP_158281291.1">
    <property type="nucleotide sequence ID" value="NZ_QGDT01000012.1"/>
</dbReference>
<feature type="coiled-coil region" evidence="1">
    <location>
        <begin position="4"/>
        <end position="31"/>
    </location>
</feature>
<evidence type="ECO:0000256" key="1">
    <source>
        <dbReference type="SAM" id="Coils"/>
    </source>
</evidence>
<dbReference type="Proteomes" id="UP000245880">
    <property type="component" value="Unassembled WGS sequence"/>
</dbReference>
<evidence type="ECO:0000313" key="3">
    <source>
        <dbReference type="Proteomes" id="UP000245880"/>
    </source>
</evidence>
<dbReference type="EMBL" id="QGDT01000012">
    <property type="protein sequence ID" value="PWJ56018.1"/>
    <property type="molecule type" value="Genomic_DNA"/>
</dbReference>
<keyword evidence="1" id="KW-0175">Coiled coil</keyword>
<proteinExistence type="predicted"/>
<sequence length="58" mass="6766">MKANSSLECRIIELENKVNALTKEKKGKMIEAKSVLSFMLILEKLWKLIRQLFSDLEL</sequence>
<keyword evidence="3" id="KW-1185">Reference proteome</keyword>
<organism evidence="2 3">
    <name type="scientific">Dyadobacter jejuensis</name>
    <dbReference type="NCBI Taxonomy" id="1082580"/>
    <lineage>
        <taxon>Bacteria</taxon>
        <taxon>Pseudomonadati</taxon>
        <taxon>Bacteroidota</taxon>
        <taxon>Cytophagia</taxon>
        <taxon>Cytophagales</taxon>
        <taxon>Spirosomataceae</taxon>
        <taxon>Dyadobacter</taxon>
    </lineage>
</organism>
<dbReference type="AlphaFoldDB" id="A0A316AFI4"/>
<evidence type="ECO:0000313" key="2">
    <source>
        <dbReference type="EMBL" id="PWJ56018.1"/>
    </source>
</evidence>
<comment type="caution">
    <text evidence="2">The sequence shown here is derived from an EMBL/GenBank/DDBJ whole genome shotgun (WGS) entry which is preliminary data.</text>
</comment>
<accession>A0A316AFI4</accession>
<reference evidence="2 3" key="1">
    <citation type="submission" date="2018-03" db="EMBL/GenBank/DDBJ databases">
        <title>Genomic Encyclopedia of Archaeal and Bacterial Type Strains, Phase II (KMG-II): from individual species to whole genera.</title>
        <authorList>
            <person name="Goeker M."/>
        </authorList>
    </citation>
    <scope>NUCLEOTIDE SEQUENCE [LARGE SCALE GENOMIC DNA]</scope>
    <source>
        <strain evidence="2 3">DSM 100346</strain>
    </source>
</reference>